<gene>
    <name evidence="1" type="ORF">MENTE1834_LOCUS20720</name>
</gene>
<dbReference type="Proteomes" id="UP001497535">
    <property type="component" value="Unassembled WGS sequence"/>
</dbReference>
<comment type="caution">
    <text evidence="1">The sequence shown here is derived from an EMBL/GenBank/DDBJ whole genome shotgun (WGS) entry which is preliminary data.</text>
</comment>
<keyword evidence="2" id="KW-1185">Reference proteome</keyword>
<evidence type="ECO:0000313" key="2">
    <source>
        <dbReference type="Proteomes" id="UP001497535"/>
    </source>
</evidence>
<reference evidence="1" key="1">
    <citation type="submission" date="2023-11" db="EMBL/GenBank/DDBJ databases">
        <authorList>
            <person name="Poullet M."/>
        </authorList>
    </citation>
    <scope>NUCLEOTIDE SEQUENCE</scope>
    <source>
        <strain evidence="1">E1834</strain>
    </source>
</reference>
<protein>
    <submittedName>
        <fullName evidence="1">Uncharacterized protein</fullName>
    </submittedName>
</protein>
<dbReference type="EMBL" id="CAVMJV010000024">
    <property type="protein sequence ID" value="CAK5074020.1"/>
    <property type="molecule type" value="Genomic_DNA"/>
</dbReference>
<name>A0ACB0Z6S0_MELEN</name>
<accession>A0ACB0Z6S0</accession>
<evidence type="ECO:0000313" key="1">
    <source>
        <dbReference type="EMBL" id="CAK5074020.1"/>
    </source>
</evidence>
<sequence length="356" mass="42237">MGLIELPAEIIVEIYQNLNDWEDVLANQHVCKFIKNVLCENASKLARPPIKMFIENKTGGISFNSSSCNSSFNIDGLKISFQQYNNYSNFLQINNFTNCIYSPFDRLQILSLNINGPLTENQLYSIADHLKIGKQRKIKSICLENIYFETSPSTNYLFSQLFQQQKFQKIKIKNCFYSNKILNKFFDDFSQLKINLDKFNFKNNKFIEFSVFSLQKFAWDLRYKMKRNLQPFVWEGVLPVNLQLYNTFVETLCLFIENWLYNNETTPNFHIKIKNCSDQFALDFTNCCAQRRLLYASDFRFYSKTQHLAYIQGKFNFEKRVFELFPERSLQQLYQVSVCRTFPSAISFARFYRDVF</sequence>
<proteinExistence type="predicted"/>
<organism evidence="1 2">
    <name type="scientific">Meloidogyne enterolobii</name>
    <name type="common">Root-knot nematode worm</name>
    <name type="synonym">Meloidogyne mayaguensis</name>
    <dbReference type="NCBI Taxonomy" id="390850"/>
    <lineage>
        <taxon>Eukaryota</taxon>
        <taxon>Metazoa</taxon>
        <taxon>Ecdysozoa</taxon>
        <taxon>Nematoda</taxon>
        <taxon>Chromadorea</taxon>
        <taxon>Rhabditida</taxon>
        <taxon>Tylenchina</taxon>
        <taxon>Tylenchomorpha</taxon>
        <taxon>Tylenchoidea</taxon>
        <taxon>Meloidogynidae</taxon>
        <taxon>Meloidogyninae</taxon>
        <taxon>Meloidogyne</taxon>
    </lineage>
</organism>